<organism evidence="2 3">
    <name type="scientific">Rotaria magnacalcarata</name>
    <dbReference type="NCBI Taxonomy" id="392030"/>
    <lineage>
        <taxon>Eukaryota</taxon>
        <taxon>Metazoa</taxon>
        <taxon>Spiralia</taxon>
        <taxon>Gnathifera</taxon>
        <taxon>Rotifera</taxon>
        <taxon>Eurotatoria</taxon>
        <taxon>Bdelloidea</taxon>
        <taxon>Philodinida</taxon>
        <taxon>Philodinidae</taxon>
        <taxon>Rotaria</taxon>
    </lineage>
</organism>
<comment type="caution">
    <text evidence="2">The sequence shown here is derived from an EMBL/GenBank/DDBJ whole genome shotgun (WGS) entry which is preliminary data.</text>
</comment>
<evidence type="ECO:0000313" key="2">
    <source>
        <dbReference type="EMBL" id="CAF4366739.1"/>
    </source>
</evidence>
<evidence type="ECO:0000313" key="3">
    <source>
        <dbReference type="Proteomes" id="UP000663866"/>
    </source>
</evidence>
<feature type="region of interest" description="Disordered" evidence="1">
    <location>
        <begin position="1"/>
        <end position="23"/>
    </location>
</feature>
<dbReference type="AlphaFoldDB" id="A0A820M2J9"/>
<gene>
    <name evidence="2" type="ORF">OVN521_LOCUS33341</name>
</gene>
<name>A0A820M2J9_9BILA</name>
<dbReference type="EMBL" id="CAJOBG010034288">
    <property type="protein sequence ID" value="CAF4366739.1"/>
    <property type="molecule type" value="Genomic_DNA"/>
</dbReference>
<proteinExistence type="predicted"/>
<protein>
    <submittedName>
        <fullName evidence="2">Uncharacterized protein</fullName>
    </submittedName>
</protein>
<reference evidence="2" key="1">
    <citation type="submission" date="2021-02" db="EMBL/GenBank/DDBJ databases">
        <authorList>
            <person name="Nowell W R."/>
        </authorList>
    </citation>
    <scope>NUCLEOTIDE SEQUENCE</scope>
</reference>
<evidence type="ECO:0000256" key="1">
    <source>
        <dbReference type="SAM" id="MobiDB-lite"/>
    </source>
</evidence>
<keyword evidence="3" id="KW-1185">Reference proteome</keyword>
<sequence length="231" mass="25919">MEISNNTEAAESESSSYIPDPLVNASESNTTTAVPITASAVLDVNGTTVSSNDVAEQLLGQLKIRVSDKTLGTQSDEIVEQGPVYMIPRGNKPANEYSNPNLLLGVFHRLFPYGCGALEDSSRPVQINFREHVRYLLSYVDRHFEEHYSFIFVLFNILQRRTACFHVQLMTSRPYFQQSAHLLETLSSEDVATALLNIYKASYSKVRRLTLFESVIGQVQVRQVQVQILVT</sequence>
<dbReference type="Proteomes" id="UP000663866">
    <property type="component" value="Unassembled WGS sequence"/>
</dbReference>
<accession>A0A820M2J9</accession>